<organism evidence="5 6">
    <name type="scientific">Salininema proteolyticum</name>
    <dbReference type="NCBI Taxonomy" id="1607685"/>
    <lineage>
        <taxon>Bacteria</taxon>
        <taxon>Bacillati</taxon>
        <taxon>Actinomycetota</taxon>
        <taxon>Actinomycetes</taxon>
        <taxon>Glycomycetales</taxon>
        <taxon>Glycomycetaceae</taxon>
        <taxon>Salininema</taxon>
    </lineage>
</organism>
<proteinExistence type="predicted"/>
<dbReference type="Gene3D" id="3.40.50.2000">
    <property type="entry name" value="Glycogen Phosphorylase B"/>
    <property type="match status" value="2"/>
</dbReference>
<dbReference type="EC" id="2.4.-.-" evidence="5"/>
<keyword evidence="2 5" id="KW-0808">Transferase</keyword>
<dbReference type="GO" id="GO:0016757">
    <property type="term" value="F:glycosyltransferase activity"/>
    <property type="evidence" value="ECO:0007669"/>
    <property type="project" value="UniProtKB-KW"/>
</dbReference>
<protein>
    <submittedName>
        <fullName evidence="5">Glycosyltransferase family 4 protein</fullName>
        <ecNumber evidence="5">2.4.-.-</ecNumber>
    </submittedName>
</protein>
<comment type="caution">
    <text evidence="5">The sequence shown here is derived from an EMBL/GenBank/DDBJ whole genome shotgun (WGS) entry which is preliminary data.</text>
</comment>
<dbReference type="RefSeq" id="WP_380623979.1">
    <property type="nucleotide sequence ID" value="NZ_JBHSDK010000028.1"/>
</dbReference>
<keyword evidence="1 5" id="KW-0328">Glycosyltransferase</keyword>
<dbReference type="CDD" id="cd03801">
    <property type="entry name" value="GT4_PimA-like"/>
    <property type="match status" value="1"/>
</dbReference>
<evidence type="ECO:0000256" key="1">
    <source>
        <dbReference type="ARBA" id="ARBA00022676"/>
    </source>
</evidence>
<dbReference type="SUPFAM" id="SSF53756">
    <property type="entry name" value="UDP-Glycosyltransferase/glycogen phosphorylase"/>
    <property type="match status" value="1"/>
</dbReference>
<keyword evidence="6" id="KW-1185">Reference proteome</keyword>
<dbReference type="Pfam" id="PF00534">
    <property type="entry name" value="Glycos_transf_1"/>
    <property type="match status" value="1"/>
</dbReference>
<feature type="domain" description="Glycosyltransferase subfamily 4-like N-terminal" evidence="4">
    <location>
        <begin position="180"/>
        <end position="295"/>
    </location>
</feature>
<dbReference type="InterPro" id="IPR028098">
    <property type="entry name" value="Glyco_trans_4-like_N"/>
</dbReference>
<sequence>MDKDGRPVVAMLVDNAIDGDSRVQKAAKSLAGPDWDVHLLGIAPGKVGDEYTLGSAKVRRIPLGKKFPDNSLRRRLKRLRFPLAYKDGSRAAQKEALIRAKIVDAMAGPGRELPSDLAGEGFWNALAEAAPLRHRLRSAWIGHRVEKTREARRWARRREDGRLERLEADLWSKVPGIKVWRRLDKTPLRFESAFLEHIVSLNPDIIHAHDFRMVGIAVRARDLLRRAGRDPKVLYDCHEFVPGLERYGYKWEVSQADYESRYIDRADMIVTVGEPIAECLKETHGLDYRPEIILNAPMSYDRSDPMEVPEGEAPDVRTEFAIPPEEGIVVYAGAAAQRRGLQDVVEALPELDSVHAVFLVPDPSKRFIGSLKTLAAELGVADRAHFRPYVSYDRIIQYIRTADIGVYPLWRGPVNHDLALGTKLLEYVQAELPVVVSDAKAMADFTAKHGIGEVFTAGKPKELATALRTVLGDRERYTAPYRDRGFIDRFTWEEQYPAYDKAYRALLG</sequence>
<dbReference type="PANTHER" id="PTHR12526:SF600">
    <property type="entry name" value="GLYCOSYL TRANSFERASE GROUP 1"/>
    <property type="match status" value="1"/>
</dbReference>
<name>A0ABV8U319_9ACTN</name>
<dbReference type="EMBL" id="JBHSDK010000028">
    <property type="protein sequence ID" value="MFC4337221.1"/>
    <property type="molecule type" value="Genomic_DNA"/>
</dbReference>
<evidence type="ECO:0000259" key="4">
    <source>
        <dbReference type="Pfam" id="PF13439"/>
    </source>
</evidence>
<feature type="domain" description="Glycosyl transferase family 1" evidence="3">
    <location>
        <begin position="317"/>
        <end position="478"/>
    </location>
</feature>
<evidence type="ECO:0000313" key="5">
    <source>
        <dbReference type="EMBL" id="MFC4337221.1"/>
    </source>
</evidence>
<dbReference type="PANTHER" id="PTHR12526">
    <property type="entry name" value="GLYCOSYLTRANSFERASE"/>
    <property type="match status" value="1"/>
</dbReference>
<gene>
    <name evidence="5" type="ORF">ACFPET_18625</name>
</gene>
<dbReference type="Pfam" id="PF13439">
    <property type="entry name" value="Glyco_transf_4"/>
    <property type="match status" value="1"/>
</dbReference>
<evidence type="ECO:0000256" key="2">
    <source>
        <dbReference type="ARBA" id="ARBA00022679"/>
    </source>
</evidence>
<dbReference type="InterPro" id="IPR001296">
    <property type="entry name" value="Glyco_trans_1"/>
</dbReference>
<evidence type="ECO:0000259" key="3">
    <source>
        <dbReference type="Pfam" id="PF00534"/>
    </source>
</evidence>
<accession>A0ABV8U319</accession>
<evidence type="ECO:0000313" key="6">
    <source>
        <dbReference type="Proteomes" id="UP001595823"/>
    </source>
</evidence>
<reference evidence="6" key="1">
    <citation type="journal article" date="2019" name="Int. J. Syst. Evol. Microbiol.">
        <title>The Global Catalogue of Microorganisms (GCM) 10K type strain sequencing project: providing services to taxonomists for standard genome sequencing and annotation.</title>
        <authorList>
            <consortium name="The Broad Institute Genomics Platform"/>
            <consortium name="The Broad Institute Genome Sequencing Center for Infectious Disease"/>
            <person name="Wu L."/>
            <person name="Ma J."/>
        </authorList>
    </citation>
    <scope>NUCLEOTIDE SEQUENCE [LARGE SCALE GENOMIC DNA]</scope>
    <source>
        <strain evidence="6">IBRC-M 10908</strain>
    </source>
</reference>
<dbReference type="Proteomes" id="UP001595823">
    <property type="component" value="Unassembled WGS sequence"/>
</dbReference>